<dbReference type="AlphaFoldDB" id="A0A8H5H981"/>
<evidence type="ECO:0000256" key="6">
    <source>
        <dbReference type="ARBA" id="ARBA00023157"/>
    </source>
</evidence>
<evidence type="ECO:0000256" key="8">
    <source>
        <dbReference type="ARBA" id="ARBA00023295"/>
    </source>
</evidence>
<keyword evidence="6 13" id="KW-1015">Disulfide bond</keyword>
<dbReference type="EC" id="3.2.1.-" evidence="14"/>
<dbReference type="PANTHER" id="PTHR11742:SF101">
    <property type="entry name" value="MANNOSYL-OLIGOSACCHARIDE ALPHA-1,2-MANNOSIDASE 1B"/>
    <property type="match status" value="1"/>
</dbReference>
<keyword evidence="12" id="KW-0106">Calcium</keyword>
<evidence type="ECO:0000256" key="15">
    <source>
        <dbReference type="SAM" id="MobiDB-lite"/>
    </source>
</evidence>
<evidence type="ECO:0000256" key="4">
    <source>
        <dbReference type="ARBA" id="ARBA00022729"/>
    </source>
</evidence>
<sequence>MTSFSLMFQLLLLLCSPNSFSLAGPIQVPNLQLPASAAANQAAVKDIFVQSYNAYSQFAFGHDSLLPVSAGFVDDRNGWGASIVDSLPTMLLMNLTDLFEQGLDFVSKVDFSNSNTGSSVSLFETTIRYVGGMLSAYELSGKQHDVLVQQAKVLADKMAFAWADPGQTIPFGEIFFDSNSPIFGINNVAEAGTLDLEWSRLSLYTGNQTYTALTEGSVRSIATSPGPSQFPGFAPQLIDPSDNTFVDSFLTWGGGTDSYLEYLIKYARLTNINDTLFADTWHAAVDSSIKNLMRTSTVGNFVYMADWDSGEVILEGSHLACFNGGNWIFGGKLLNNQTIVDIGLQLVDACWNTYASTATGIGPESFAFIAANGSFQQPSRQEQTFYNAHGFFITNGVYIQRPEVLESNFYAWRATGDTKYLDRAASAIKSFQTFLVANQTNGYAGLNDVNNPPDGLQDDTESFWFAEVLKYLYLTFDDPENISLDTHVFNTEGQVFEAPPALPVYGSGAPAGLAASGPFRTKTSSGVPLPLISPGPQGSIQAGPLNPPS</sequence>
<reference evidence="17 18" key="1">
    <citation type="journal article" date="2020" name="ISME J.">
        <title>Uncovering the hidden diversity of litter-decomposition mechanisms in mushroom-forming fungi.</title>
        <authorList>
            <person name="Floudas D."/>
            <person name="Bentzer J."/>
            <person name="Ahren D."/>
            <person name="Johansson T."/>
            <person name="Persson P."/>
            <person name="Tunlid A."/>
        </authorList>
    </citation>
    <scope>NUCLEOTIDE SEQUENCE [LARGE SCALE GENOMIC DNA]</scope>
    <source>
        <strain evidence="17 18">CBS 406.79</strain>
    </source>
</reference>
<dbReference type="FunFam" id="1.50.10.10:FF:000047">
    <property type="entry name" value="Mannosyl-oligosaccharide alpha-1,2-mannosidase"/>
    <property type="match status" value="1"/>
</dbReference>
<name>A0A8H5H981_9AGAR</name>
<keyword evidence="7" id="KW-0325">Glycoprotein</keyword>
<evidence type="ECO:0000256" key="1">
    <source>
        <dbReference type="ARBA" id="ARBA00001913"/>
    </source>
</evidence>
<dbReference type="InterPro" id="IPR012341">
    <property type="entry name" value="6hp_glycosidase-like_sf"/>
</dbReference>
<gene>
    <name evidence="17" type="ORF">D9757_009113</name>
</gene>
<evidence type="ECO:0000256" key="3">
    <source>
        <dbReference type="ARBA" id="ARBA00007658"/>
    </source>
</evidence>
<dbReference type="InterPro" id="IPR050749">
    <property type="entry name" value="Glycosyl_Hydrolase_47"/>
</dbReference>
<dbReference type="GO" id="GO:0004571">
    <property type="term" value="F:mannosyl-oligosaccharide 1,2-alpha-mannosidase activity"/>
    <property type="evidence" value="ECO:0007669"/>
    <property type="project" value="UniProtKB-EC"/>
</dbReference>
<feature type="active site" description="Proton donor" evidence="11">
    <location>
        <position position="364"/>
    </location>
</feature>
<protein>
    <recommendedName>
        <fullName evidence="14">alpha-1,2-Mannosidase</fullName>
        <ecNumber evidence="14">3.2.1.-</ecNumber>
    </recommendedName>
</protein>
<evidence type="ECO:0000256" key="11">
    <source>
        <dbReference type="PIRSR" id="PIRSR601382-1"/>
    </source>
</evidence>
<organism evidence="17 18">
    <name type="scientific">Collybiopsis confluens</name>
    <dbReference type="NCBI Taxonomy" id="2823264"/>
    <lineage>
        <taxon>Eukaryota</taxon>
        <taxon>Fungi</taxon>
        <taxon>Dikarya</taxon>
        <taxon>Basidiomycota</taxon>
        <taxon>Agaricomycotina</taxon>
        <taxon>Agaricomycetes</taxon>
        <taxon>Agaricomycetidae</taxon>
        <taxon>Agaricales</taxon>
        <taxon>Marasmiineae</taxon>
        <taxon>Omphalotaceae</taxon>
        <taxon>Collybiopsis</taxon>
    </lineage>
</organism>
<evidence type="ECO:0000256" key="16">
    <source>
        <dbReference type="SAM" id="SignalP"/>
    </source>
</evidence>
<dbReference type="InterPro" id="IPR036026">
    <property type="entry name" value="Seven-hairpin_glycosidases"/>
</dbReference>
<keyword evidence="5 14" id="KW-0378">Hydrolase</keyword>
<keyword evidence="12" id="KW-0479">Metal-binding</keyword>
<evidence type="ECO:0000256" key="7">
    <source>
        <dbReference type="ARBA" id="ARBA00023180"/>
    </source>
</evidence>
<dbReference type="Proteomes" id="UP000518752">
    <property type="component" value="Unassembled WGS sequence"/>
</dbReference>
<comment type="catalytic activity">
    <reaction evidence="10">
        <text>N(4)-(alpha-D-Man-(1-&gt;2)-alpha-D-Man-(1-&gt;2)-alpha-D-Man-(1-&gt;3)-[alpha-D-Man-(1-&gt;2)-alpha-D-Man-(1-&gt;3)-[alpha-D-Man-(1-&gt;2)-alpha-D-Man-(1-&gt;6)]-alpha-D-Man-(1-&gt;6)]-beta-D-Man-(1-&gt;4)-beta-D-GlcNAc-(1-&gt;4)-beta-D-GlcNAc)-L-asparaginyl-[protein] (N-glucan mannose isomer 9A1,2,3B1,2,3) + 4 H2O = N(4)-(alpha-D-Man-(1-&gt;3)-[alpha-D-Man-(1-&gt;3)-[alpha-D-Man-(1-&gt;6)]-alpha-D-Man-(1-&gt;6)]-beta-D-Man-(1-&gt;4)-beta-D-GlcNAc-(1-&gt;4)-beta-D-GlcNAc)-L-asparaginyl-[protein] (N-glucan mannose isomer 5A1,2) + 4 beta-D-mannose</text>
        <dbReference type="Rhea" id="RHEA:56008"/>
        <dbReference type="Rhea" id="RHEA-COMP:14356"/>
        <dbReference type="Rhea" id="RHEA-COMP:14367"/>
        <dbReference type="ChEBI" id="CHEBI:15377"/>
        <dbReference type="ChEBI" id="CHEBI:28563"/>
        <dbReference type="ChEBI" id="CHEBI:59087"/>
        <dbReference type="ChEBI" id="CHEBI:139493"/>
        <dbReference type="EC" id="3.2.1.113"/>
    </reaction>
</comment>
<dbReference type="GO" id="GO:0005975">
    <property type="term" value="P:carbohydrate metabolic process"/>
    <property type="evidence" value="ECO:0007669"/>
    <property type="project" value="InterPro"/>
</dbReference>
<evidence type="ECO:0000313" key="18">
    <source>
        <dbReference type="Proteomes" id="UP000518752"/>
    </source>
</evidence>
<dbReference type="GO" id="GO:0036503">
    <property type="term" value="P:ERAD pathway"/>
    <property type="evidence" value="ECO:0007669"/>
    <property type="project" value="UniProtKB-ARBA"/>
</dbReference>
<dbReference type="PANTHER" id="PTHR11742">
    <property type="entry name" value="MANNOSYL-OLIGOSACCHARIDE ALPHA-1,2-MANNOSIDASE-RELATED"/>
    <property type="match status" value="1"/>
</dbReference>
<dbReference type="Pfam" id="PF01532">
    <property type="entry name" value="Glyco_hydro_47"/>
    <property type="match status" value="1"/>
</dbReference>
<evidence type="ECO:0000256" key="2">
    <source>
        <dbReference type="ARBA" id="ARBA00004922"/>
    </source>
</evidence>
<comment type="catalytic activity">
    <reaction evidence="9">
        <text>N(4)-(alpha-D-Man-(1-&gt;2)-alpha-D-Man-(1-&gt;2)-alpha-D-Man-(1-&gt;3)-[alpha-D-Man-(1-&gt;3)-[alpha-D-Man-(1-&gt;2)-alpha-D-Man-(1-&gt;6)]-alpha-D-Man-(1-&gt;6)]-beta-D-Man-(1-&gt;4)-beta-D-GlcNAc-(1-&gt;4)-beta-D-GlcNAc)-L-asparaginyl-[protein] (N-glucan mannose isomer 8A1,2,3B1,3) + 3 H2O = N(4)-(alpha-D-Man-(1-&gt;3)-[alpha-D-Man-(1-&gt;3)-[alpha-D-Man-(1-&gt;6)]-alpha-D-Man-(1-&gt;6)]-beta-D-Man-(1-&gt;4)-beta-D-GlcNAc-(1-&gt;4)-beta-D-GlcNAc)-L-asparaginyl-[protein] (N-glucan mannose isomer 5A1,2) + 3 beta-D-mannose</text>
        <dbReference type="Rhea" id="RHEA:56028"/>
        <dbReference type="Rhea" id="RHEA-COMP:14358"/>
        <dbReference type="Rhea" id="RHEA-COMP:14367"/>
        <dbReference type="ChEBI" id="CHEBI:15377"/>
        <dbReference type="ChEBI" id="CHEBI:28563"/>
        <dbReference type="ChEBI" id="CHEBI:59087"/>
        <dbReference type="ChEBI" id="CHEBI:60628"/>
        <dbReference type="EC" id="3.2.1.113"/>
    </reaction>
</comment>
<proteinExistence type="inferred from homology"/>
<dbReference type="PRINTS" id="PR00747">
    <property type="entry name" value="GLYHDRLASE47"/>
</dbReference>
<evidence type="ECO:0000256" key="10">
    <source>
        <dbReference type="ARBA" id="ARBA00048605"/>
    </source>
</evidence>
<feature type="active site" evidence="11">
    <location>
        <position position="257"/>
    </location>
</feature>
<dbReference type="GO" id="GO:0005509">
    <property type="term" value="F:calcium ion binding"/>
    <property type="evidence" value="ECO:0007669"/>
    <property type="project" value="InterPro"/>
</dbReference>
<dbReference type="SUPFAM" id="SSF48225">
    <property type="entry name" value="Seven-hairpin glycosidases"/>
    <property type="match status" value="1"/>
</dbReference>
<keyword evidence="4 16" id="KW-0732">Signal</keyword>
<comment type="cofactor">
    <cofactor evidence="1 12">
        <name>Ca(2+)</name>
        <dbReference type="ChEBI" id="CHEBI:29108"/>
    </cofactor>
</comment>
<dbReference type="OrthoDB" id="8118055at2759"/>
<evidence type="ECO:0000256" key="12">
    <source>
        <dbReference type="PIRSR" id="PIRSR601382-2"/>
    </source>
</evidence>
<evidence type="ECO:0000256" key="14">
    <source>
        <dbReference type="RuleBase" id="RU361193"/>
    </source>
</evidence>
<evidence type="ECO:0000256" key="9">
    <source>
        <dbReference type="ARBA" id="ARBA00047669"/>
    </source>
</evidence>
<feature type="active site" description="Proton donor" evidence="11">
    <location>
        <position position="124"/>
    </location>
</feature>
<dbReference type="InterPro" id="IPR001382">
    <property type="entry name" value="Glyco_hydro_47"/>
</dbReference>
<dbReference type="GO" id="GO:0016020">
    <property type="term" value="C:membrane"/>
    <property type="evidence" value="ECO:0007669"/>
    <property type="project" value="InterPro"/>
</dbReference>
<evidence type="ECO:0000313" key="17">
    <source>
        <dbReference type="EMBL" id="KAF5378986.1"/>
    </source>
</evidence>
<feature type="disulfide bond" evidence="13">
    <location>
        <begin position="321"/>
        <end position="350"/>
    </location>
</feature>
<feature type="region of interest" description="Disordered" evidence="15">
    <location>
        <begin position="516"/>
        <end position="549"/>
    </location>
</feature>
<comment type="pathway">
    <text evidence="2">Protein modification; protein glycosylation.</text>
</comment>
<keyword evidence="8 14" id="KW-0326">Glycosidase</keyword>
<comment type="similarity">
    <text evidence="3 14">Belongs to the glycosyl hydrolase 47 family.</text>
</comment>
<feature type="binding site" evidence="12">
    <location>
        <position position="491"/>
    </location>
    <ligand>
        <name>Ca(2+)</name>
        <dbReference type="ChEBI" id="CHEBI:29108"/>
    </ligand>
</feature>
<dbReference type="GO" id="GO:0005783">
    <property type="term" value="C:endoplasmic reticulum"/>
    <property type="evidence" value="ECO:0007669"/>
    <property type="project" value="TreeGrafter"/>
</dbReference>
<dbReference type="EMBL" id="JAACJN010000072">
    <property type="protein sequence ID" value="KAF5378986.1"/>
    <property type="molecule type" value="Genomic_DNA"/>
</dbReference>
<feature type="active site" evidence="11">
    <location>
        <position position="403"/>
    </location>
</feature>
<feature type="signal peptide" evidence="16">
    <location>
        <begin position="1"/>
        <end position="23"/>
    </location>
</feature>
<keyword evidence="18" id="KW-1185">Reference proteome</keyword>
<accession>A0A8H5H981</accession>
<dbReference type="Gene3D" id="1.50.10.10">
    <property type="match status" value="1"/>
</dbReference>
<feature type="chain" id="PRO_5034678306" description="alpha-1,2-Mannosidase" evidence="16">
    <location>
        <begin position="24"/>
        <end position="549"/>
    </location>
</feature>
<comment type="caution">
    <text evidence="17">The sequence shown here is derived from an EMBL/GenBank/DDBJ whole genome shotgun (WGS) entry which is preliminary data.</text>
</comment>
<evidence type="ECO:0000256" key="13">
    <source>
        <dbReference type="PIRSR" id="PIRSR601382-3"/>
    </source>
</evidence>
<evidence type="ECO:0000256" key="5">
    <source>
        <dbReference type="ARBA" id="ARBA00022801"/>
    </source>
</evidence>